<name>A0A6M3JVW0_9ZZZZ</name>
<proteinExistence type="predicted"/>
<reference evidence="1" key="1">
    <citation type="submission" date="2020-03" db="EMBL/GenBank/DDBJ databases">
        <title>The deep terrestrial virosphere.</title>
        <authorList>
            <person name="Holmfeldt K."/>
            <person name="Nilsson E."/>
            <person name="Simone D."/>
            <person name="Lopez-Fernandez M."/>
            <person name="Wu X."/>
            <person name="de Brujin I."/>
            <person name="Lundin D."/>
            <person name="Andersson A."/>
            <person name="Bertilsson S."/>
            <person name="Dopson M."/>
        </authorList>
    </citation>
    <scope>NUCLEOTIDE SEQUENCE</scope>
    <source>
        <strain evidence="1">MM415A02091</strain>
        <strain evidence="2">MM415B04658</strain>
    </source>
</reference>
<protein>
    <submittedName>
        <fullName evidence="1">Uncharacterized protein</fullName>
    </submittedName>
</protein>
<organism evidence="1">
    <name type="scientific">viral metagenome</name>
    <dbReference type="NCBI Taxonomy" id="1070528"/>
    <lineage>
        <taxon>unclassified sequences</taxon>
        <taxon>metagenomes</taxon>
        <taxon>organismal metagenomes</taxon>
    </lineage>
</organism>
<evidence type="ECO:0000313" key="2">
    <source>
        <dbReference type="EMBL" id="QJA92470.1"/>
    </source>
</evidence>
<dbReference type="AlphaFoldDB" id="A0A6M3JVW0"/>
<gene>
    <name evidence="1" type="ORF">MM415A02091_0012</name>
    <name evidence="2" type="ORF">MM415B04658_0012</name>
</gene>
<dbReference type="EMBL" id="MT143069">
    <property type="protein sequence ID" value="QJA92470.1"/>
    <property type="molecule type" value="Genomic_DNA"/>
</dbReference>
<accession>A0A6M3JVW0</accession>
<evidence type="ECO:0000313" key="1">
    <source>
        <dbReference type="EMBL" id="QJA74133.1"/>
    </source>
</evidence>
<dbReference type="EMBL" id="MT142076">
    <property type="protein sequence ID" value="QJA74133.1"/>
    <property type="molecule type" value="Genomic_DNA"/>
</dbReference>
<sequence length="192" mass="21589">MKVYSGPGRGRKQCPECKEYVGVRNTDCKCGHMFTTTLKKGKKKPTIKTKGGPGLKHCENCDQYVGATSKTCPGCKHKFVIVPKEERVKPPSPLTPDEEEAVAFLSAMGGGTRLRQNVILTPSEKCPITLRGTTEDDVWEFCEFLVADGKVMGRFYAPSAIRYFVREKYSVNSKEYKEVVHHIERWVHSKKG</sequence>